<organism evidence="5 6">
    <name type="scientific">Pontibacter saemangeumensis</name>
    <dbReference type="NCBI Taxonomy" id="1084525"/>
    <lineage>
        <taxon>Bacteria</taxon>
        <taxon>Pseudomonadati</taxon>
        <taxon>Bacteroidota</taxon>
        <taxon>Cytophagia</taxon>
        <taxon>Cytophagales</taxon>
        <taxon>Hymenobacteraceae</taxon>
        <taxon>Pontibacter</taxon>
    </lineage>
</organism>
<protein>
    <recommendedName>
        <fullName evidence="7">DNA methylase</fullName>
    </recommendedName>
</protein>
<accession>A0ABP8LJ29</accession>
<evidence type="ECO:0000256" key="2">
    <source>
        <dbReference type="SAM" id="MobiDB-lite"/>
    </source>
</evidence>
<dbReference type="InterPro" id="IPR052933">
    <property type="entry name" value="DNA_Protect_Modify"/>
</dbReference>
<dbReference type="SUPFAM" id="SSF52540">
    <property type="entry name" value="P-loop containing nucleoside triphosphate hydrolases"/>
    <property type="match status" value="2"/>
</dbReference>
<keyword evidence="6" id="KW-1185">Reference proteome</keyword>
<feature type="coiled-coil region" evidence="1">
    <location>
        <begin position="1734"/>
        <end position="1792"/>
    </location>
</feature>
<dbReference type="InterPro" id="IPR027417">
    <property type="entry name" value="P-loop_NTPase"/>
</dbReference>
<dbReference type="Gene3D" id="3.40.50.150">
    <property type="entry name" value="Vaccinia Virus protein VP39"/>
    <property type="match status" value="1"/>
</dbReference>
<dbReference type="Pfam" id="PF07669">
    <property type="entry name" value="Eco57I"/>
    <property type="match status" value="1"/>
</dbReference>
<gene>
    <name evidence="5" type="ORF">GCM10023188_15760</name>
</gene>
<dbReference type="Gene3D" id="3.40.50.300">
    <property type="entry name" value="P-loop containing nucleotide triphosphate hydrolases"/>
    <property type="match status" value="2"/>
</dbReference>
<keyword evidence="1" id="KW-0175">Coiled coil</keyword>
<name>A0ABP8LJ29_9BACT</name>
<dbReference type="PANTHER" id="PTHR41313:SF1">
    <property type="entry name" value="DNA METHYLASE ADENINE-SPECIFIC DOMAIN-CONTAINING PROTEIN"/>
    <property type="match status" value="1"/>
</dbReference>
<dbReference type="PRINTS" id="PR00507">
    <property type="entry name" value="N12N6MTFRASE"/>
</dbReference>
<dbReference type="InterPro" id="IPR029063">
    <property type="entry name" value="SAM-dependent_MTases_sf"/>
</dbReference>
<comment type="caution">
    <text evidence="5">The sequence shown here is derived from an EMBL/GenBank/DDBJ whole genome shotgun (WGS) entry which is preliminary data.</text>
</comment>
<dbReference type="RefSeq" id="WP_345158105.1">
    <property type="nucleotide sequence ID" value="NZ_BAABHC010000005.1"/>
</dbReference>
<feature type="region of interest" description="Disordered" evidence="2">
    <location>
        <begin position="1850"/>
        <end position="1870"/>
    </location>
</feature>
<evidence type="ECO:0000259" key="4">
    <source>
        <dbReference type="PROSITE" id="PS51194"/>
    </source>
</evidence>
<dbReference type="Pfam" id="PF00271">
    <property type="entry name" value="Helicase_C"/>
    <property type="match status" value="1"/>
</dbReference>
<reference evidence="6" key="1">
    <citation type="journal article" date="2019" name="Int. J. Syst. Evol. Microbiol.">
        <title>The Global Catalogue of Microorganisms (GCM) 10K type strain sequencing project: providing services to taxonomists for standard genome sequencing and annotation.</title>
        <authorList>
            <consortium name="The Broad Institute Genomics Platform"/>
            <consortium name="The Broad Institute Genome Sequencing Center for Infectious Disease"/>
            <person name="Wu L."/>
            <person name="Ma J."/>
        </authorList>
    </citation>
    <scope>NUCLEOTIDE SEQUENCE [LARGE SCALE GENOMIC DNA]</scope>
    <source>
        <strain evidence="6">JCM 17926</strain>
    </source>
</reference>
<dbReference type="InterPro" id="IPR011639">
    <property type="entry name" value="MethylTrfase_TaqI-like_dom"/>
</dbReference>
<evidence type="ECO:0000259" key="3">
    <source>
        <dbReference type="PROSITE" id="PS51192"/>
    </source>
</evidence>
<evidence type="ECO:0000313" key="6">
    <source>
        <dbReference type="Proteomes" id="UP001500552"/>
    </source>
</evidence>
<dbReference type="SMART" id="SM00490">
    <property type="entry name" value="HELICc"/>
    <property type="match status" value="1"/>
</dbReference>
<sequence length="1870" mass="212198">MAYNLLQKLKDNLEAIWTALEWREGKCLQAAEVETLQKYAGFGGIKAVLYPHAERQEWIRQQATEEDLRLYPKVMELHGLLQKHFAGPQYREVVQSMKNSVLTAFYTPAVVPETLYAVLKEHHLQPQGIYEPSGGAGIFITEAVKFFPRLQQVTAVEKDILTGRVLQALSSSLPVPVQVYRSGFEEATVKDNGQYDLIVSNIPFGNFSVYDPGYPDHALSGKIHNYFFAKGLDKIANGGLLAYITTDGFLNNPSNKPAREYLFNRADFISLNVMPDNLMKSTGNTEAPSHLLIVQKNETKHALSVEEDYLVKTVAQENEFGQYHLNQYIHRHPGIIAGDEIKAGRNQYGHAHQTVWQQGDMGAIGAKLAGTIGEGILSRFRQSAFQQIEASAAMKVALAGKKLTFLPVPESKAESVPVQLGLFDTAPAENSSRAQAYIGEMDAKVVQKQSARIISTVKTTARPEHETITLVTARASGNNRYLYKLYSNVAEISFPTNWLNASALQQELKSLSARLQQYGYDYRYEGDQSLKTAFELKYPASQLFEDLKPFHKEGTLVLLNGEVGRIGQPDAVLRQAVFQPLLLTQKEKRFYEEYVMIRDSYLELTEMEFSTEVADAGLRARLNDGYEHLVAQYGLLNRPENRKLIKEDVAFGLMVLSSLERKDGDSFVRADILEQSLVRKEEQFRTDDPADALARCLNEKGRIDIAFMEAATGLPAAEVISRLGSHIYLNPEHMGWETLDQYLTGNVVRKLTVAQQQAGLHPENTQLQRSLEAIARVQPEKIPFELLDFNLGERWLPTSFYSRFATDLFGQDTSVSYFPSLDTFKVKTAGFNAKVTQEYAVVPRSGRTTYGHTLLEHALENTTPFFTYEVERADGKPVRLPDNEAIQLAHQKIESIRNHFGTWLMDLPEADKKQLETLYNNTFNCYVLREYNGSHLTFPGLDRKNLGIDDLYSSQKNAAWRIIQNRGALVDHEVGLGKTLTMIVASREMKRLGIAKKPMILALKANINQITETYRKAYPHARLLAPGEYDFTPAKRQRLFHEIKNNDWDCVVLTHDQFGKIPQSPEIQREIFQTELDNVEHDLATLQDLGGDMSKKMLKGLEIRKNNLQGKLKSIVHDIEQKKDAGVHFKELGVDHLFIDEAHKFKNLTFTTRHDRVAGLGNMQGSQKSLNMLFAVRTLQEKFNSDLCVTFLSGTPISNSLTEMYLLFKYLRPNEMKRQRIGNFDGWAAVFARKSTDFEFSVTNEIMAKERFRHFIKVPELALFYNEITDYKTAKHISLAKPELHETLVNIRPTPEQQEFIRNLMAFAKTGDATLLGRAPLSREEDKGRMLLATNYAKKMAADMRLVDPELYGDHPENKVSVCARKVAALYRESHAHKGTQIIFSDIGTPKPDAFNLYDALKEKLTRDFNIPPQEITYIHDWTDKQKPRLFRKMNNGEIRVLIGSTEKAGTGLNVQERVVAMHHLDIPWKPSELEQRNGRGARQGNLLASAHYGNTVQNYIYAVEQSLDNYKFNLLKNKQTFISQLKNCELNIRTIDEGAVDEKSGMNFSEYIAILSGDTSLLEKSKLEKKIAVLESLKTAHFREVFRSKLQLENLQTEKADTIKMVNKLTSDESIYKSRLQWEKDGAKANPVQLNSFKAAEPEAIGEYLIGLYKNWKPANGQGDAQKIGSLYGFDLYIRQQREASGGKEIFQHRYSNTFYAERPESGIKYTYNRGIPNTDNPKLAARYFLNAIDRVETLKEKYQKSLHELERNIPMVAQLAKKPFEREAELSRMKSELARLEREITVKIQQNRIKQHDVTEQTDTKEQENTAVPVEAPVIKMTPGEDAIRQMVMAKVSGAAANGKETAQQVVSMQSPAPGIRRTHRLRL</sequence>
<proteinExistence type="predicted"/>
<dbReference type="PROSITE" id="PS51194">
    <property type="entry name" value="HELICASE_CTER"/>
    <property type="match status" value="1"/>
</dbReference>
<dbReference type="SMART" id="SM00487">
    <property type="entry name" value="DEXDc"/>
    <property type="match status" value="1"/>
</dbReference>
<dbReference type="SUPFAM" id="SSF53335">
    <property type="entry name" value="S-adenosyl-L-methionine-dependent methyltransferases"/>
    <property type="match status" value="1"/>
</dbReference>
<dbReference type="InterPro" id="IPR014001">
    <property type="entry name" value="Helicase_ATP-bd"/>
</dbReference>
<evidence type="ECO:0000313" key="5">
    <source>
        <dbReference type="EMBL" id="GAA4429853.1"/>
    </source>
</evidence>
<dbReference type="CDD" id="cd02440">
    <property type="entry name" value="AdoMet_MTases"/>
    <property type="match status" value="1"/>
</dbReference>
<dbReference type="Proteomes" id="UP001500552">
    <property type="component" value="Unassembled WGS sequence"/>
</dbReference>
<feature type="domain" description="Helicase C-terminal" evidence="4">
    <location>
        <begin position="1366"/>
        <end position="1537"/>
    </location>
</feature>
<dbReference type="PANTHER" id="PTHR41313">
    <property type="entry name" value="ADENINE-SPECIFIC METHYLTRANSFERASE"/>
    <property type="match status" value="1"/>
</dbReference>
<evidence type="ECO:0008006" key="7">
    <source>
        <dbReference type="Google" id="ProtNLM"/>
    </source>
</evidence>
<dbReference type="PROSITE" id="PS51192">
    <property type="entry name" value="HELICASE_ATP_BIND_1"/>
    <property type="match status" value="1"/>
</dbReference>
<dbReference type="EMBL" id="BAABHC010000005">
    <property type="protein sequence ID" value="GAA4429853.1"/>
    <property type="molecule type" value="Genomic_DNA"/>
</dbReference>
<feature type="domain" description="Helicase ATP-binding" evidence="3">
    <location>
        <begin position="959"/>
        <end position="1214"/>
    </location>
</feature>
<dbReference type="InterPro" id="IPR001650">
    <property type="entry name" value="Helicase_C-like"/>
</dbReference>
<evidence type="ECO:0000256" key="1">
    <source>
        <dbReference type="SAM" id="Coils"/>
    </source>
</evidence>